<organism evidence="1 2">
    <name type="scientific">Nemania bipapillata</name>
    <dbReference type="NCBI Taxonomy" id="110536"/>
    <lineage>
        <taxon>Eukaryota</taxon>
        <taxon>Fungi</taxon>
        <taxon>Dikarya</taxon>
        <taxon>Ascomycota</taxon>
        <taxon>Pezizomycotina</taxon>
        <taxon>Sordariomycetes</taxon>
        <taxon>Xylariomycetidae</taxon>
        <taxon>Xylariales</taxon>
        <taxon>Xylariaceae</taxon>
        <taxon>Nemania</taxon>
    </lineage>
</organism>
<reference evidence="1" key="1">
    <citation type="submission" date="2022-11" db="EMBL/GenBank/DDBJ databases">
        <title>Genome Sequence of Nemania bipapillata.</title>
        <authorList>
            <person name="Buettner E."/>
        </authorList>
    </citation>
    <scope>NUCLEOTIDE SEQUENCE</scope>
    <source>
        <strain evidence="1">CP14</strain>
    </source>
</reference>
<evidence type="ECO:0000313" key="1">
    <source>
        <dbReference type="EMBL" id="KAJ8116003.1"/>
    </source>
</evidence>
<protein>
    <submittedName>
        <fullName evidence="1">Uncharacterized protein</fullName>
    </submittedName>
</protein>
<dbReference type="Proteomes" id="UP001153334">
    <property type="component" value="Unassembled WGS sequence"/>
</dbReference>
<keyword evidence="2" id="KW-1185">Reference proteome</keyword>
<proteinExistence type="predicted"/>
<sequence>MGVGRRFDPTKPIDDPKVWYPHPDLWVEFDPSNKCLSGDGDDDDDGDDDPNTHAFALDSADFAKLNRYIWTAKLLPTNRNDYMNYNSIPSNNDLPQEIWDAADGVIATYTDMKKEADAFLDDTWEDLSSIANKIFNYALNAGGNINSSYYRQILLWVDDYNKENNKNDPDLNKLQELKDSILALTKSEIKNADQLQAATDTARKALKDFHDACVGHQSHLEGSSGTLQNLLTGENGIIADLTNDIKEQLKIVANIQKKIEGAGTIAGITIDLLTEKDLVRLSDALKEVQALIRNDQAKLENANMISSDLVAMGTSVDDLVSCIQPAINTLEKIQGAWSAMSGDLQGLHDQFEDNLDNIPPLLLEEKQLGKIVEHWNQLKDDGRDRRLRTPANMPLEVDIFRKNSYMTTLPPRDTIQGFLDKIDAVGN</sequence>
<dbReference type="EMBL" id="JAPESX010001241">
    <property type="protein sequence ID" value="KAJ8116003.1"/>
    <property type="molecule type" value="Genomic_DNA"/>
</dbReference>
<comment type="caution">
    <text evidence="1">The sequence shown here is derived from an EMBL/GenBank/DDBJ whole genome shotgun (WGS) entry which is preliminary data.</text>
</comment>
<evidence type="ECO:0000313" key="2">
    <source>
        <dbReference type="Proteomes" id="UP001153334"/>
    </source>
</evidence>
<accession>A0ACC2ILF8</accession>
<gene>
    <name evidence="1" type="ORF">ONZ43_g4536</name>
</gene>
<name>A0ACC2ILF8_9PEZI</name>